<evidence type="ECO:0000313" key="2">
    <source>
        <dbReference type="EMBL" id="MBR7835071.1"/>
    </source>
</evidence>
<feature type="compositionally biased region" description="Low complexity" evidence="1">
    <location>
        <begin position="104"/>
        <end position="130"/>
    </location>
</feature>
<name>A0A941EQ27_9ACTN</name>
<dbReference type="EMBL" id="JAGSOG010000081">
    <property type="protein sequence ID" value="MBR7835071.1"/>
    <property type="molecule type" value="Genomic_DNA"/>
</dbReference>
<proteinExistence type="predicted"/>
<protein>
    <submittedName>
        <fullName evidence="2">Uncharacterized protein</fullName>
    </submittedName>
</protein>
<feature type="region of interest" description="Disordered" evidence="1">
    <location>
        <begin position="99"/>
        <end position="136"/>
    </location>
</feature>
<comment type="caution">
    <text evidence="2">The sequence shown here is derived from an EMBL/GenBank/DDBJ whole genome shotgun (WGS) entry which is preliminary data.</text>
</comment>
<gene>
    <name evidence="2" type="ORF">KDL01_17480</name>
</gene>
<dbReference type="AlphaFoldDB" id="A0A941EQ27"/>
<reference evidence="2" key="1">
    <citation type="submission" date="2021-04" db="EMBL/GenBank/DDBJ databases">
        <title>Genome based classification of Actinospica acidithermotolerans sp. nov., an actinobacterium isolated from an Indonesian hot spring.</title>
        <authorList>
            <person name="Kusuma A.B."/>
            <person name="Putra K.E."/>
            <person name="Nafisah S."/>
            <person name="Loh J."/>
            <person name="Nouioui I."/>
            <person name="Goodfellow M."/>
        </authorList>
    </citation>
    <scope>NUCLEOTIDE SEQUENCE</scope>
    <source>
        <strain evidence="2">CSCA 57</strain>
    </source>
</reference>
<evidence type="ECO:0000313" key="3">
    <source>
        <dbReference type="Proteomes" id="UP000675781"/>
    </source>
</evidence>
<organism evidence="2 3">
    <name type="scientific">Actinospica durhamensis</name>
    <dbReference type="NCBI Taxonomy" id="1508375"/>
    <lineage>
        <taxon>Bacteria</taxon>
        <taxon>Bacillati</taxon>
        <taxon>Actinomycetota</taxon>
        <taxon>Actinomycetes</taxon>
        <taxon>Catenulisporales</taxon>
        <taxon>Actinospicaceae</taxon>
        <taxon>Actinospica</taxon>
    </lineage>
</organism>
<sequence length="136" mass="13959">MTLRAIPIDQTKLELFLCASAPAVRADPTTGEIRTDRISGEPIFLVGILVKVVGDRRAYVLDVQVPGEPAGLHEGAPVVMTDLEAAPWERDGRSGVTYRAKSITPGSVPAASPPVAATAAEASATGRAPGRSGGGS</sequence>
<accession>A0A941EQ27</accession>
<dbReference type="Proteomes" id="UP000675781">
    <property type="component" value="Unassembled WGS sequence"/>
</dbReference>
<evidence type="ECO:0000256" key="1">
    <source>
        <dbReference type="SAM" id="MobiDB-lite"/>
    </source>
</evidence>
<keyword evidence="3" id="KW-1185">Reference proteome</keyword>
<dbReference type="RefSeq" id="WP_212529586.1">
    <property type="nucleotide sequence ID" value="NZ_JAGSOG010000081.1"/>
</dbReference>